<dbReference type="OMA" id="AGNHNIR"/>
<gene>
    <name evidence="2" type="ORF">TRITD_3Bv1G281420</name>
</gene>
<dbReference type="EMBL" id="LT934116">
    <property type="protein sequence ID" value="VAH86609.1"/>
    <property type="molecule type" value="Genomic_DNA"/>
</dbReference>
<feature type="domain" description="F-box" evidence="1">
    <location>
        <begin position="5"/>
        <end position="47"/>
    </location>
</feature>
<evidence type="ECO:0000313" key="2">
    <source>
        <dbReference type="EMBL" id="VAH86609.1"/>
    </source>
</evidence>
<reference evidence="2 3" key="1">
    <citation type="submission" date="2017-09" db="EMBL/GenBank/DDBJ databases">
        <authorList>
            <consortium name="International Durum Wheat Genome Sequencing Consortium (IDWGSC)"/>
            <person name="Milanesi L."/>
        </authorList>
    </citation>
    <scope>NUCLEOTIDE SEQUENCE [LARGE SCALE GENOMIC DNA]</scope>
    <source>
        <strain evidence="3">cv. Svevo</strain>
    </source>
</reference>
<evidence type="ECO:0000313" key="3">
    <source>
        <dbReference type="Proteomes" id="UP000324705"/>
    </source>
</evidence>
<dbReference type="Gramene" id="TRITD3Bv1G281420.1">
    <property type="protein sequence ID" value="TRITD3Bv1G281420.1"/>
    <property type="gene ID" value="TRITD3Bv1G281420"/>
</dbReference>
<dbReference type="SUPFAM" id="SSF81383">
    <property type="entry name" value="F-box domain"/>
    <property type="match status" value="1"/>
</dbReference>
<dbReference type="SMART" id="SM00256">
    <property type="entry name" value="FBOX"/>
    <property type="match status" value="1"/>
</dbReference>
<evidence type="ECO:0000259" key="1">
    <source>
        <dbReference type="SMART" id="SM00256"/>
    </source>
</evidence>
<dbReference type="InterPro" id="IPR001810">
    <property type="entry name" value="F-box_dom"/>
</dbReference>
<sequence>MADSLPDDVVMDILSRIKDVPSLFRCAAVCKGWRRLVARMEGVGVFAGFFTQLQPRGQHTTPWFIPSPGPVPLALGRRRRRLTSLVPDIRVAGFLEYAVPLVSHHGLLLLRINTNLGGGILAVCDPLAGTLRVLPSLLGYNSGEDMMGYTLLTNKDGGSLDDHQHQRSFFFKVVIVTILKNHGYYTEYSLQTLSSADETGWSRCSGDLLKAGNHNIRVAFMQREAVVCGGAAHWLFFGVPAAIYTLDLSIETGHVSITELNGIDNLWVFGVLCVLGLRDKPYLTADTEGKLMLLCLEQDGHRVQIWTSCDNKMFFQSSILKLKQRVYKCLGEKSGTVLIIDKLRVVYVADVKTGVMQEVTQWPYNISLCRQNTVLVEVDWPAFFALRLGVAAT</sequence>
<name>A0A9R1SAV5_TRITD</name>
<dbReference type="Gene3D" id="1.20.1280.50">
    <property type="match status" value="1"/>
</dbReference>
<organism evidence="2 3">
    <name type="scientific">Triticum turgidum subsp. durum</name>
    <name type="common">Durum wheat</name>
    <name type="synonym">Triticum durum</name>
    <dbReference type="NCBI Taxonomy" id="4567"/>
    <lineage>
        <taxon>Eukaryota</taxon>
        <taxon>Viridiplantae</taxon>
        <taxon>Streptophyta</taxon>
        <taxon>Embryophyta</taxon>
        <taxon>Tracheophyta</taxon>
        <taxon>Spermatophyta</taxon>
        <taxon>Magnoliopsida</taxon>
        <taxon>Liliopsida</taxon>
        <taxon>Poales</taxon>
        <taxon>Poaceae</taxon>
        <taxon>BOP clade</taxon>
        <taxon>Pooideae</taxon>
        <taxon>Triticodae</taxon>
        <taxon>Triticeae</taxon>
        <taxon>Triticinae</taxon>
        <taxon>Triticum</taxon>
    </lineage>
</organism>
<dbReference type="InterPro" id="IPR036047">
    <property type="entry name" value="F-box-like_dom_sf"/>
</dbReference>
<protein>
    <recommendedName>
        <fullName evidence="1">F-box domain-containing protein</fullName>
    </recommendedName>
</protein>
<proteinExistence type="predicted"/>
<dbReference type="Proteomes" id="UP000324705">
    <property type="component" value="Chromosome 3B"/>
</dbReference>
<dbReference type="PANTHER" id="PTHR35828:SF21">
    <property type="entry name" value="F-BOX DOMAIN-CONTAINING PROTEIN"/>
    <property type="match status" value="1"/>
</dbReference>
<dbReference type="AlphaFoldDB" id="A0A9R1SAV5"/>
<dbReference type="PANTHER" id="PTHR35828">
    <property type="entry name" value="OS08G0203800 PROTEIN-RELATED"/>
    <property type="match status" value="1"/>
</dbReference>
<keyword evidence="3" id="KW-1185">Reference proteome</keyword>
<dbReference type="Pfam" id="PF12937">
    <property type="entry name" value="F-box-like"/>
    <property type="match status" value="1"/>
</dbReference>
<accession>A0A9R1SAV5</accession>